<dbReference type="KEGG" id="tum:CBW65_16615"/>
<evidence type="ECO:0000256" key="4">
    <source>
        <dbReference type="PIRNR" id="PIRNR000446"/>
    </source>
</evidence>
<evidence type="ECO:0000259" key="6">
    <source>
        <dbReference type="SMART" id="SM00827"/>
    </source>
</evidence>
<name>A0A1Y0IRE8_9BACL</name>
<evidence type="ECO:0000256" key="3">
    <source>
        <dbReference type="ARBA" id="ARBA00048462"/>
    </source>
</evidence>
<protein>
    <recommendedName>
        <fullName evidence="4">Malonyl CoA-acyl carrier protein transacylase</fullName>
        <ecNumber evidence="4">2.3.1.39</ecNumber>
    </recommendedName>
</protein>
<feature type="active site" evidence="5">
    <location>
        <position position="201"/>
    </location>
</feature>
<evidence type="ECO:0000313" key="8">
    <source>
        <dbReference type="Proteomes" id="UP000195437"/>
    </source>
</evidence>
<dbReference type="EMBL" id="CP021434">
    <property type="protein sequence ID" value="ARU62406.1"/>
    <property type="molecule type" value="Genomic_DNA"/>
</dbReference>
<sequence>MTSKLALLFPGQGAQVVGMGKEMAVQYPAAAEVFKRADEALGFSLSEIIWNGPEDKLRLTYYTQPAILTTSIAFLEVLKAEGFTPAATAGHSLGEYSALVAAGAMKFEDAVRVVHARGKFMDEAVPAGLGAMSAVMGVDREQLAEICREVSKTHGPVELANVNSPGQVVISGKAEAVEEAGRVLKENKGKVTPLVVSGPFHSTLMQPAADKLADVLQTIEIQDAAVPVIANVTAQPVQSAAEIRDALTRQVSSSVLWEDSVLTMRNDLGIGTFVEVGPGKVLTGLLKRIDKTAKGLLINSPDTYAATVAALKGELAEC</sequence>
<dbReference type="Pfam" id="PF00698">
    <property type="entry name" value="Acyl_transf_1"/>
    <property type="match status" value="1"/>
</dbReference>
<feature type="active site" evidence="5">
    <location>
        <position position="92"/>
    </location>
</feature>
<organism evidence="7 8">
    <name type="scientific">Tumebacillus avium</name>
    <dbReference type="NCBI Taxonomy" id="1903704"/>
    <lineage>
        <taxon>Bacteria</taxon>
        <taxon>Bacillati</taxon>
        <taxon>Bacillota</taxon>
        <taxon>Bacilli</taxon>
        <taxon>Bacillales</taxon>
        <taxon>Alicyclobacillaceae</taxon>
        <taxon>Tumebacillus</taxon>
    </lineage>
</organism>
<dbReference type="InterPro" id="IPR001227">
    <property type="entry name" value="Ac_transferase_dom_sf"/>
</dbReference>
<dbReference type="InterPro" id="IPR050858">
    <property type="entry name" value="Mal-CoA-ACP_Trans/PKS_FabD"/>
</dbReference>
<dbReference type="PANTHER" id="PTHR42681:SF1">
    <property type="entry name" value="MALONYL-COA-ACYL CARRIER PROTEIN TRANSACYLASE, MITOCHONDRIAL"/>
    <property type="match status" value="1"/>
</dbReference>
<dbReference type="PANTHER" id="PTHR42681">
    <property type="entry name" value="MALONYL-COA-ACYL CARRIER PROTEIN TRANSACYLASE, MITOCHONDRIAL"/>
    <property type="match status" value="1"/>
</dbReference>
<dbReference type="NCBIfam" id="TIGR00128">
    <property type="entry name" value="fabD"/>
    <property type="match status" value="1"/>
</dbReference>
<dbReference type="EC" id="2.3.1.39" evidence="4"/>
<keyword evidence="2 4" id="KW-0012">Acyltransferase</keyword>
<dbReference type="FunFam" id="3.30.70.250:FF:000001">
    <property type="entry name" value="Malonyl CoA-acyl carrier protein transacylase"/>
    <property type="match status" value="1"/>
</dbReference>
<keyword evidence="8" id="KW-1185">Reference proteome</keyword>
<feature type="domain" description="Malonyl-CoA:ACP transacylase (MAT)" evidence="6">
    <location>
        <begin position="8"/>
        <end position="315"/>
    </location>
</feature>
<dbReference type="GO" id="GO:0005829">
    <property type="term" value="C:cytosol"/>
    <property type="evidence" value="ECO:0007669"/>
    <property type="project" value="TreeGrafter"/>
</dbReference>
<dbReference type="OrthoDB" id="9805460at2"/>
<keyword evidence="1 4" id="KW-0808">Transferase</keyword>
<dbReference type="InterPro" id="IPR004410">
    <property type="entry name" value="Malonyl_CoA-ACP_transAc_FabD"/>
</dbReference>
<evidence type="ECO:0000313" key="7">
    <source>
        <dbReference type="EMBL" id="ARU62406.1"/>
    </source>
</evidence>
<dbReference type="SUPFAM" id="SSF55048">
    <property type="entry name" value="Probable ACP-binding domain of malonyl-CoA ACP transacylase"/>
    <property type="match status" value="1"/>
</dbReference>
<dbReference type="GO" id="GO:0004314">
    <property type="term" value="F:[acyl-carrier-protein] S-malonyltransferase activity"/>
    <property type="evidence" value="ECO:0007669"/>
    <property type="project" value="UniProtKB-EC"/>
</dbReference>
<dbReference type="GO" id="GO:0006633">
    <property type="term" value="P:fatty acid biosynthetic process"/>
    <property type="evidence" value="ECO:0007669"/>
    <property type="project" value="TreeGrafter"/>
</dbReference>
<dbReference type="SUPFAM" id="SSF52151">
    <property type="entry name" value="FabD/lysophospholipase-like"/>
    <property type="match status" value="1"/>
</dbReference>
<accession>A0A1Y0IRE8</accession>
<evidence type="ECO:0000256" key="2">
    <source>
        <dbReference type="ARBA" id="ARBA00023315"/>
    </source>
</evidence>
<dbReference type="RefSeq" id="WP_087457766.1">
    <property type="nucleotide sequence ID" value="NZ_CP021434.1"/>
</dbReference>
<evidence type="ECO:0000256" key="1">
    <source>
        <dbReference type="ARBA" id="ARBA00022679"/>
    </source>
</evidence>
<proteinExistence type="inferred from homology"/>
<comment type="similarity">
    <text evidence="4">Belongs to the fabD family.</text>
</comment>
<dbReference type="InterPro" id="IPR016036">
    <property type="entry name" value="Malonyl_transacylase_ACP-bd"/>
</dbReference>
<evidence type="ECO:0000256" key="5">
    <source>
        <dbReference type="PIRSR" id="PIRSR000446-1"/>
    </source>
</evidence>
<dbReference type="InterPro" id="IPR014043">
    <property type="entry name" value="Acyl_transferase_dom"/>
</dbReference>
<dbReference type="Proteomes" id="UP000195437">
    <property type="component" value="Chromosome"/>
</dbReference>
<gene>
    <name evidence="7" type="ORF">CBW65_16615</name>
</gene>
<comment type="catalytic activity">
    <reaction evidence="3 4">
        <text>holo-[ACP] + malonyl-CoA = malonyl-[ACP] + CoA</text>
        <dbReference type="Rhea" id="RHEA:41792"/>
        <dbReference type="Rhea" id="RHEA-COMP:9623"/>
        <dbReference type="Rhea" id="RHEA-COMP:9685"/>
        <dbReference type="ChEBI" id="CHEBI:57287"/>
        <dbReference type="ChEBI" id="CHEBI:57384"/>
        <dbReference type="ChEBI" id="CHEBI:64479"/>
        <dbReference type="ChEBI" id="CHEBI:78449"/>
        <dbReference type="EC" id="2.3.1.39"/>
    </reaction>
</comment>
<dbReference type="Gene3D" id="3.40.366.10">
    <property type="entry name" value="Malonyl-Coenzyme A Acyl Carrier Protein, domain 2"/>
    <property type="match status" value="1"/>
</dbReference>
<reference evidence="8" key="1">
    <citation type="submission" date="2017-05" db="EMBL/GenBank/DDBJ databases">
        <authorList>
            <person name="Sung H."/>
        </authorList>
    </citation>
    <scope>NUCLEOTIDE SEQUENCE [LARGE SCALE GENOMIC DNA]</scope>
    <source>
        <strain evidence="8">AR23208</strain>
    </source>
</reference>
<dbReference type="InterPro" id="IPR016035">
    <property type="entry name" value="Acyl_Trfase/lysoPLipase"/>
</dbReference>
<dbReference type="SMART" id="SM00827">
    <property type="entry name" value="PKS_AT"/>
    <property type="match status" value="1"/>
</dbReference>
<dbReference type="AlphaFoldDB" id="A0A1Y0IRE8"/>
<dbReference type="PIRSF" id="PIRSF000446">
    <property type="entry name" value="Mct"/>
    <property type="match status" value="1"/>
</dbReference>
<dbReference type="Gene3D" id="3.30.70.250">
    <property type="entry name" value="Malonyl-CoA ACP transacylase, ACP-binding"/>
    <property type="match status" value="1"/>
</dbReference>
<dbReference type="InterPro" id="IPR024925">
    <property type="entry name" value="Malonyl_CoA-ACP_transAc"/>
</dbReference>